<dbReference type="Proteomes" id="UP000886751">
    <property type="component" value="Unassembled WGS sequence"/>
</dbReference>
<dbReference type="AlphaFoldDB" id="A0A9D1Y0Z0"/>
<evidence type="ECO:0000313" key="2">
    <source>
        <dbReference type="Proteomes" id="UP000886751"/>
    </source>
</evidence>
<reference evidence="1" key="1">
    <citation type="journal article" date="2021" name="PeerJ">
        <title>Extensive microbial diversity within the chicken gut microbiome revealed by metagenomics and culture.</title>
        <authorList>
            <person name="Gilroy R."/>
            <person name="Ravi A."/>
            <person name="Getino M."/>
            <person name="Pursley I."/>
            <person name="Horton D.L."/>
            <person name="Alikhan N.F."/>
            <person name="Baker D."/>
            <person name="Gharbi K."/>
            <person name="Hall N."/>
            <person name="Watson M."/>
            <person name="Adriaenssens E.M."/>
            <person name="Foster-Nyarko E."/>
            <person name="Jarju S."/>
            <person name="Secka A."/>
            <person name="Antonio M."/>
            <person name="Oren A."/>
            <person name="Chaudhuri R.R."/>
            <person name="La Ragione R."/>
            <person name="Hildebrand F."/>
            <person name="Pallen M.J."/>
        </authorList>
    </citation>
    <scope>NUCLEOTIDE SEQUENCE</scope>
    <source>
        <strain evidence="1">ChiHecec2B26-7398</strain>
    </source>
</reference>
<dbReference type="SUPFAM" id="SSF53448">
    <property type="entry name" value="Nucleotide-diphospho-sugar transferases"/>
    <property type="match status" value="1"/>
</dbReference>
<evidence type="ECO:0008006" key="3">
    <source>
        <dbReference type="Google" id="ProtNLM"/>
    </source>
</evidence>
<gene>
    <name evidence="1" type="ORF">H9846_07095</name>
</gene>
<dbReference type="PANTHER" id="PTHR33604">
    <property type="entry name" value="OSJNBA0004B13.7 PROTEIN"/>
    <property type="match status" value="1"/>
</dbReference>
<reference evidence="1" key="2">
    <citation type="submission" date="2021-04" db="EMBL/GenBank/DDBJ databases">
        <authorList>
            <person name="Gilroy R."/>
        </authorList>
    </citation>
    <scope>NUCLEOTIDE SEQUENCE</scope>
    <source>
        <strain evidence="1">ChiHecec2B26-7398</strain>
    </source>
</reference>
<dbReference type="EMBL" id="DXEI01000107">
    <property type="protein sequence ID" value="HIX95208.1"/>
    <property type="molecule type" value="Genomic_DNA"/>
</dbReference>
<dbReference type="InterPro" id="IPR029044">
    <property type="entry name" value="Nucleotide-diphossugar_trans"/>
</dbReference>
<dbReference type="Gene3D" id="3.90.550.10">
    <property type="entry name" value="Spore Coat Polysaccharide Biosynthesis Protein SpsA, Chain A"/>
    <property type="match status" value="1"/>
</dbReference>
<protein>
    <recommendedName>
        <fullName evidence="3">Glycosyltransferase 2-like domain-containing protein</fullName>
    </recommendedName>
</protein>
<sequence length="388" mass="45142">MQTERTAYALIVVGYNRCDSLKRLVGSLQKADYLGDRVDLIFSIDNAGTDTVERYAKTVQWPHGQKIIRTFPQRQGLRAHILQCGDYTELYDAVAVFEDDIFAAPGFYNYMKQAVAFYHGDPAVGGISLYSHRFCENSQKPFTAQKGNYDNYFLQYAQSWGQVWMKDQWRAFRAWYRQNSGDISASPCLPACLRQWPATSWLKYHIAYCILEHKYFVYPYDSLTTNFVEQGQHCKHPSTVYQVPMTYGLKKQYHFCRLDADDSICYDGFFERETGIPQQGIAKEDVVFDINGVRTPDARKRYFVSTQKLNYKILQSYAFQLRPAEMNVLVGIPGEGIYLYDTQQPAHNALRDTALERWYYDTRVESLRYTGQMVLQMAKQRLRDKLAK</sequence>
<organism evidence="1 2">
    <name type="scientific">Candidatus Gemmiger excrementipullorum</name>
    <dbReference type="NCBI Taxonomy" id="2838610"/>
    <lineage>
        <taxon>Bacteria</taxon>
        <taxon>Bacillati</taxon>
        <taxon>Bacillota</taxon>
        <taxon>Clostridia</taxon>
        <taxon>Eubacteriales</taxon>
        <taxon>Gemmiger</taxon>
    </lineage>
</organism>
<comment type="caution">
    <text evidence="1">The sequence shown here is derived from an EMBL/GenBank/DDBJ whole genome shotgun (WGS) entry which is preliminary data.</text>
</comment>
<proteinExistence type="predicted"/>
<name>A0A9D1Y0Z0_9FIRM</name>
<evidence type="ECO:0000313" key="1">
    <source>
        <dbReference type="EMBL" id="HIX95208.1"/>
    </source>
</evidence>
<dbReference type="PANTHER" id="PTHR33604:SF3">
    <property type="entry name" value="OSJNBA0004B13.7 PROTEIN"/>
    <property type="match status" value="1"/>
</dbReference>
<accession>A0A9D1Y0Z0</accession>